<feature type="transmembrane region" description="Helical" evidence="1">
    <location>
        <begin position="89"/>
        <end position="106"/>
    </location>
</feature>
<evidence type="ECO:0000313" key="3">
    <source>
        <dbReference type="Proteomes" id="UP000285278"/>
    </source>
</evidence>
<dbReference type="GO" id="GO:0016301">
    <property type="term" value="F:kinase activity"/>
    <property type="evidence" value="ECO:0007669"/>
    <property type="project" value="UniProtKB-KW"/>
</dbReference>
<dbReference type="STRING" id="1451189.CFAL_10925"/>
<keyword evidence="1" id="KW-0472">Membrane</keyword>
<dbReference type="AlphaFoldDB" id="A0A418Q540"/>
<comment type="caution">
    <text evidence="2">The sequence shown here is derived from an EMBL/GenBank/DDBJ whole genome shotgun (WGS) entry which is preliminary data.</text>
</comment>
<dbReference type="InterPro" id="IPR036890">
    <property type="entry name" value="HATPase_C_sf"/>
</dbReference>
<keyword evidence="2" id="KW-0418">Kinase</keyword>
<keyword evidence="1" id="KW-1133">Transmembrane helix</keyword>
<accession>A0A418Q540</accession>
<dbReference type="EMBL" id="QXJK01000013">
    <property type="protein sequence ID" value="RIX33658.1"/>
    <property type="molecule type" value="Genomic_DNA"/>
</dbReference>
<protein>
    <submittedName>
        <fullName evidence="2">Histidine kinase</fullName>
    </submittedName>
</protein>
<keyword evidence="2" id="KW-0808">Transferase</keyword>
<proteinExistence type="predicted"/>
<feature type="transmembrane region" description="Helical" evidence="1">
    <location>
        <begin position="122"/>
        <end position="142"/>
    </location>
</feature>
<dbReference type="Proteomes" id="UP000285278">
    <property type="component" value="Unassembled WGS sequence"/>
</dbReference>
<gene>
    <name evidence="2" type="ORF">D3M95_09730</name>
</gene>
<feature type="transmembrane region" description="Helical" evidence="1">
    <location>
        <begin position="28"/>
        <end position="48"/>
    </location>
</feature>
<organism evidence="2 3">
    <name type="scientific">Corynebacterium falsenii</name>
    <dbReference type="NCBI Taxonomy" id="108486"/>
    <lineage>
        <taxon>Bacteria</taxon>
        <taxon>Bacillati</taxon>
        <taxon>Actinomycetota</taxon>
        <taxon>Actinomycetes</taxon>
        <taxon>Mycobacteriales</taxon>
        <taxon>Corynebacteriaceae</taxon>
        <taxon>Corynebacterium</taxon>
    </lineage>
</organism>
<reference evidence="2 3" key="1">
    <citation type="submission" date="2018-09" db="EMBL/GenBank/DDBJ databases">
        <title>Optimization and identification of Corynebacterium falsenii FN1-14 from fish paste.</title>
        <authorList>
            <person name="Daroonpunt R."/>
            <person name="Tanasupawat S."/>
        </authorList>
    </citation>
    <scope>NUCLEOTIDE SEQUENCE [LARGE SCALE GENOMIC DNA]</scope>
    <source>
        <strain evidence="2 3">FN1-14</strain>
    </source>
</reference>
<evidence type="ECO:0000256" key="1">
    <source>
        <dbReference type="SAM" id="Phobius"/>
    </source>
</evidence>
<name>A0A418Q540_9CORY</name>
<evidence type="ECO:0000313" key="2">
    <source>
        <dbReference type="EMBL" id="RIX33658.1"/>
    </source>
</evidence>
<dbReference type="Gene3D" id="3.30.565.10">
    <property type="entry name" value="Histidine kinase-like ATPase, C-terminal domain"/>
    <property type="match status" value="1"/>
</dbReference>
<keyword evidence="3" id="KW-1185">Reference proteome</keyword>
<keyword evidence="1" id="KW-0812">Transmembrane</keyword>
<feature type="transmembrane region" description="Helical" evidence="1">
    <location>
        <begin position="54"/>
        <end position="77"/>
    </location>
</feature>
<sequence>MGADLWVLVASLVVVALNFLLEPQEVRLFTILMGLALSILLAAAVKFPRIAAPLFIAALGFATIHSSSEFAAFTFMVPVFCGIIAYSGRIWLTVMCTVLLGAWGVLDPSAKTLTDSVASADLMAAIIWTGFLCVADALGWFLGHKDRQRRDLTEEWRRELETKQSQLAESLHDNVASSLTSVVMKSETLGLQIDALRKQQAKIVEPTARENDIEILHLRESLEFIAEEGRTAMTQLRELLNALTTTDWQKPGNPALRPAESLEQAIRLLKNHGFTVQFRDEARATSLSSREFAALLPDGNQQRMLTQRALFEGSTNILKYAKPGSTVEFAIRSSRRRVTLYIRNLCKTAEELPAKRKTIMSSGLGLESLTQWAKRTKGSARGHVVESPAGPLWSLDIEIQR</sequence>
<feature type="transmembrane region" description="Helical" evidence="1">
    <location>
        <begin position="6"/>
        <end position="21"/>
    </location>
</feature>
<dbReference type="Gene3D" id="1.20.5.1930">
    <property type="match status" value="1"/>
</dbReference>